<dbReference type="AlphaFoldDB" id="A0A1T4XGN0"/>
<sequence length="125" mass="14115">MAVIFQLFIVYILLLLLSFAAPALHPILYTTLFLLTAVYVLFTFLVPFATSVLSLVEKVPVPYTTLLVVSAGLYYMGELLALQMKDEGYGAFARLFQTVMKIVILTLWFPSIKQLIETIHALIPW</sequence>
<keyword evidence="1" id="KW-0812">Transmembrane</keyword>
<evidence type="ECO:0000313" key="3">
    <source>
        <dbReference type="Proteomes" id="UP000190042"/>
    </source>
</evidence>
<keyword evidence="1" id="KW-1133">Transmembrane helix</keyword>
<gene>
    <name evidence="2" type="ORF">SAMN04244570_0703</name>
</gene>
<feature type="transmembrane region" description="Helical" evidence="1">
    <location>
        <begin position="30"/>
        <end position="49"/>
    </location>
</feature>
<proteinExistence type="predicted"/>
<dbReference type="Proteomes" id="UP000190042">
    <property type="component" value="Unassembled WGS sequence"/>
</dbReference>
<dbReference type="InterPro" id="IPR025664">
    <property type="entry name" value="Spore_III_AC/AD"/>
</dbReference>
<evidence type="ECO:0000313" key="2">
    <source>
        <dbReference type="EMBL" id="SKA88577.1"/>
    </source>
</evidence>
<protein>
    <submittedName>
        <fullName evidence="2">Stage III sporulation protein AC/AD protein family protein</fullName>
    </submittedName>
</protein>
<keyword evidence="1" id="KW-0472">Membrane</keyword>
<feature type="transmembrane region" description="Helical" evidence="1">
    <location>
        <begin position="61"/>
        <end position="77"/>
    </location>
</feature>
<name>A0A1T4XGN0_9BACL</name>
<dbReference type="Pfam" id="PF06686">
    <property type="entry name" value="SpoIIIAC"/>
    <property type="match status" value="1"/>
</dbReference>
<keyword evidence="3" id="KW-1185">Reference proteome</keyword>
<organism evidence="2 3">
    <name type="scientific">Sporosarcina newyorkensis</name>
    <dbReference type="NCBI Taxonomy" id="759851"/>
    <lineage>
        <taxon>Bacteria</taxon>
        <taxon>Bacillati</taxon>
        <taxon>Bacillota</taxon>
        <taxon>Bacilli</taxon>
        <taxon>Bacillales</taxon>
        <taxon>Caryophanaceae</taxon>
        <taxon>Sporosarcina</taxon>
    </lineage>
</organism>
<reference evidence="3" key="1">
    <citation type="submission" date="2017-02" db="EMBL/GenBank/DDBJ databases">
        <authorList>
            <person name="Varghese N."/>
            <person name="Submissions S."/>
        </authorList>
    </citation>
    <scope>NUCLEOTIDE SEQUENCE [LARGE SCALE GENOMIC DNA]</scope>
    <source>
        <strain evidence="3">DSM 23966</strain>
    </source>
</reference>
<dbReference type="RefSeq" id="WP_009496797.1">
    <property type="nucleotide sequence ID" value="NZ_FUYJ01000001.1"/>
</dbReference>
<evidence type="ECO:0000256" key="1">
    <source>
        <dbReference type="SAM" id="Phobius"/>
    </source>
</evidence>
<accession>A0A1T4XGN0</accession>
<dbReference type="EMBL" id="FUYJ01000001">
    <property type="protein sequence ID" value="SKA88577.1"/>
    <property type="molecule type" value="Genomic_DNA"/>
</dbReference>
<feature type="transmembrane region" description="Helical" evidence="1">
    <location>
        <begin position="89"/>
        <end position="109"/>
    </location>
</feature>